<dbReference type="SUPFAM" id="SSF56176">
    <property type="entry name" value="FAD-binding/transporter-associated domain-like"/>
    <property type="match status" value="1"/>
</dbReference>
<dbReference type="Gene3D" id="3.40.462.20">
    <property type="match status" value="1"/>
</dbReference>
<dbReference type="Gene3D" id="3.30.465.10">
    <property type="match status" value="1"/>
</dbReference>
<organism evidence="7 8">
    <name type="scientific">Amnibacterium setariae</name>
    <dbReference type="NCBI Taxonomy" id="2306585"/>
    <lineage>
        <taxon>Bacteria</taxon>
        <taxon>Bacillati</taxon>
        <taxon>Actinomycetota</taxon>
        <taxon>Actinomycetes</taxon>
        <taxon>Micrococcales</taxon>
        <taxon>Microbacteriaceae</taxon>
        <taxon>Amnibacterium</taxon>
    </lineage>
</organism>
<keyword evidence="5" id="KW-0560">Oxidoreductase</keyword>
<dbReference type="Proteomes" id="UP000265742">
    <property type="component" value="Unassembled WGS sequence"/>
</dbReference>
<protein>
    <submittedName>
        <fullName evidence="7">FAD-binding oxidoreductase</fullName>
    </submittedName>
</protein>
<proteinExistence type="inferred from homology"/>
<dbReference type="EMBL" id="QXTG01000002">
    <property type="protein sequence ID" value="RIX28515.1"/>
    <property type="molecule type" value="Genomic_DNA"/>
</dbReference>
<comment type="cofactor">
    <cofactor evidence="1">
        <name>FAD</name>
        <dbReference type="ChEBI" id="CHEBI:57692"/>
    </cofactor>
</comment>
<keyword evidence="4" id="KW-0274">FAD</keyword>
<name>A0A3A1U0R3_9MICO</name>
<feature type="domain" description="FAD-binding PCMH-type" evidence="6">
    <location>
        <begin position="21"/>
        <end position="199"/>
    </location>
</feature>
<evidence type="ECO:0000256" key="3">
    <source>
        <dbReference type="ARBA" id="ARBA00022630"/>
    </source>
</evidence>
<dbReference type="Gene3D" id="3.30.43.10">
    <property type="entry name" value="Uridine Diphospho-n-acetylenolpyruvylglucosamine Reductase, domain 2"/>
    <property type="match status" value="1"/>
</dbReference>
<dbReference type="InterPro" id="IPR016169">
    <property type="entry name" value="FAD-bd_PCMH_sub2"/>
</dbReference>
<dbReference type="OrthoDB" id="9775082at2"/>
<dbReference type="InterPro" id="IPR016167">
    <property type="entry name" value="FAD-bd_PCMH_sub1"/>
</dbReference>
<evidence type="ECO:0000259" key="6">
    <source>
        <dbReference type="PROSITE" id="PS51387"/>
    </source>
</evidence>
<dbReference type="RefSeq" id="WP_119482825.1">
    <property type="nucleotide sequence ID" value="NZ_QXTG01000002.1"/>
</dbReference>
<evidence type="ECO:0000256" key="2">
    <source>
        <dbReference type="ARBA" id="ARBA00005466"/>
    </source>
</evidence>
<dbReference type="GO" id="GO:0016491">
    <property type="term" value="F:oxidoreductase activity"/>
    <property type="evidence" value="ECO:0007669"/>
    <property type="project" value="UniProtKB-KW"/>
</dbReference>
<gene>
    <name evidence="7" type="ORF">D1781_13920</name>
</gene>
<keyword evidence="3" id="KW-0285">Flavoprotein</keyword>
<sequence length="442" mass="45130">MLLDAGSADYASATRPHNAATEQHPLRVATIRTAADVPEALAEVAALERDLGRPLRVAVQATGHGAGAALGDDVVLLDTSRLAEVAIDAERRTAVVGAGATWSAVNGAAERHGLMGLAGSAATVAVTGYTAGGGIGWLVRRDGMASGSLRRVHWLDAAGRARIAADDADEAVDRDAIWAFRGAGGAGVATALELDLVPVPALHAGALLWPVAALPEVVGAWTAAIDGVGPSVSTSLSVLHLPPAPRFPEALRGRVAVHLAIADPNGPDGAAPLLDAMRRAATPVVDGWGPTDAAELTRIHLDPPDPVPAIGDARWLDAGTPALAADLLSTAAEPGSPIVMLELRHVAGAPTRRDGAMVTPPGAFVFHAVGALGRAPRDAIEEGFARARAVWSVADTGRTPGSWIEGAAAVPDALPDAVRDRARRIADAADPDGRFLRSRLLG</sequence>
<evidence type="ECO:0000256" key="1">
    <source>
        <dbReference type="ARBA" id="ARBA00001974"/>
    </source>
</evidence>
<reference evidence="8" key="1">
    <citation type="submission" date="2018-09" db="EMBL/GenBank/DDBJ databases">
        <authorList>
            <person name="Kim I."/>
        </authorList>
    </citation>
    <scope>NUCLEOTIDE SEQUENCE [LARGE SCALE GENOMIC DNA]</scope>
    <source>
        <strain evidence="8">DD4a</strain>
    </source>
</reference>
<dbReference type="AlphaFoldDB" id="A0A3A1U0R3"/>
<evidence type="ECO:0000313" key="8">
    <source>
        <dbReference type="Proteomes" id="UP000265742"/>
    </source>
</evidence>
<evidence type="ECO:0000256" key="5">
    <source>
        <dbReference type="ARBA" id="ARBA00023002"/>
    </source>
</evidence>
<dbReference type="PROSITE" id="PS51387">
    <property type="entry name" value="FAD_PCMH"/>
    <property type="match status" value="1"/>
</dbReference>
<dbReference type="InterPro" id="IPR036318">
    <property type="entry name" value="FAD-bd_PCMH-like_sf"/>
</dbReference>
<dbReference type="InterPro" id="IPR050416">
    <property type="entry name" value="FAD-linked_Oxidoreductase"/>
</dbReference>
<evidence type="ECO:0000256" key="4">
    <source>
        <dbReference type="ARBA" id="ARBA00022827"/>
    </source>
</evidence>
<keyword evidence="8" id="KW-1185">Reference proteome</keyword>
<dbReference type="PANTHER" id="PTHR42973:SF39">
    <property type="entry name" value="FAD-BINDING PCMH-TYPE DOMAIN-CONTAINING PROTEIN"/>
    <property type="match status" value="1"/>
</dbReference>
<comment type="similarity">
    <text evidence="2">Belongs to the oxygen-dependent FAD-linked oxidoreductase family.</text>
</comment>
<evidence type="ECO:0000313" key="7">
    <source>
        <dbReference type="EMBL" id="RIX28515.1"/>
    </source>
</evidence>
<dbReference type="PANTHER" id="PTHR42973">
    <property type="entry name" value="BINDING OXIDOREDUCTASE, PUTATIVE (AFU_ORTHOLOGUE AFUA_1G17690)-RELATED"/>
    <property type="match status" value="1"/>
</dbReference>
<dbReference type="GO" id="GO:0071949">
    <property type="term" value="F:FAD binding"/>
    <property type="evidence" value="ECO:0007669"/>
    <property type="project" value="InterPro"/>
</dbReference>
<accession>A0A3A1U0R3</accession>
<dbReference type="Pfam" id="PF01565">
    <property type="entry name" value="FAD_binding_4"/>
    <property type="match status" value="1"/>
</dbReference>
<comment type="caution">
    <text evidence="7">The sequence shown here is derived from an EMBL/GenBank/DDBJ whole genome shotgun (WGS) entry which is preliminary data.</text>
</comment>
<dbReference type="InterPro" id="IPR006094">
    <property type="entry name" value="Oxid_FAD_bind_N"/>
</dbReference>
<dbReference type="InterPro" id="IPR016166">
    <property type="entry name" value="FAD-bd_PCMH"/>
</dbReference>